<dbReference type="VEuPathDB" id="FungiDB:DNF11_3653"/>
<dbReference type="Gene3D" id="2.130.10.10">
    <property type="entry name" value="YVTN repeat-like/Quinoprotein amine dehydrogenase"/>
    <property type="match status" value="1"/>
</dbReference>
<feature type="region of interest" description="Disordered" evidence="6">
    <location>
        <begin position="1"/>
        <end position="33"/>
    </location>
</feature>
<dbReference type="PANTHER" id="PTHR44006">
    <property type="entry name" value="U5 SMALL NUCLEAR RIBONUCLEOPROTEIN 40 KDA PROTEIN"/>
    <property type="match status" value="1"/>
</dbReference>
<dbReference type="STRING" id="425264.A0A3G2S979"/>
<keyword evidence="3" id="KW-0677">Repeat</keyword>
<feature type="compositionally biased region" description="Basic and acidic residues" evidence="6">
    <location>
        <begin position="24"/>
        <end position="33"/>
    </location>
</feature>
<keyword evidence="2" id="KW-0507">mRNA processing</keyword>
<accession>A0A3G2S979</accession>
<keyword evidence="8" id="KW-1185">Reference proteome</keyword>
<gene>
    <name evidence="7" type="primary">cwf17</name>
    <name evidence="7" type="ORF">DNF11_3653</name>
</gene>
<evidence type="ECO:0000313" key="8">
    <source>
        <dbReference type="Proteomes" id="UP000269793"/>
    </source>
</evidence>
<dbReference type="PANTHER" id="PTHR44006:SF1">
    <property type="entry name" value="U5 SMALL NUCLEAR RIBONUCLEOPROTEIN 40 KDA PROTEIN"/>
    <property type="match status" value="1"/>
</dbReference>
<dbReference type="PROSITE" id="PS50082">
    <property type="entry name" value="WD_REPEATS_2"/>
    <property type="match status" value="6"/>
</dbReference>
<dbReference type="InterPro" id="IPR036322">
    <property type="entry name" value="WD40_repeat_dom_sf"/>
</dbReference>
<proteinExistence type="predicted"/>
<evidence type="ECO:0000256" key="4">
    <source>
        <dbReference type="ARBA" id="ARBA00023187"/>
    </source>
</evidence>
<sequence length="349" mass="38015">MTTTLDKRKGPPAPSDGLLVKRMRPGDDRGALTTRTDRTSSLAAPVMALTEAHTAEILDVRFSCEGDRIAAASADHTVSLWETFGEHRNLGLLRGHKGAVTCLAWCEYESRTLLVSGSADHTLVLWDPQTGERVRRFRGHRGIVNGVACTRSRDGRIASVSDDGRVLLWDCGASRYPIDAIELGYPITCIEFSDDATHLILGGLDNAIHVVDLATHERRFSLLGHTHTVTSVALSHAGTRLVSAGMDDTVRIWDVQPFAASSRLLRTLHGMASGFENLLLRARWSPDDEYVGSGSADRTSNVWHVDKATLQLKLPGHRGTCTAVDFHPHQPILVSSSTDTTLLVGELDT</sequence>
<evidence type="ECO:0000256" key="2">
    <source>
        <dbReference type="ARBA" id="ARBA00022664"/>
    </source>
</evidence>
<dbReference type="PROSITE" id="PS00678">
    <property type="entry name" value="WD_REPEATS_1"/>
    <property type="match status" value="1"/>
</dbReference>
<dbReference type="InterPro" id="IPR052234">
    <property type="entry name" value="U5_snRNP_Component"/>
</dbReference>
<evidence type="ECO:0000256" key="1">
    <source>
        <dbReference type="ARBA" id="ARBA00022574"/>
    </source>
</evidence>
<dbReference type="Pfam" id="PF00400">
    <property type="entry name" value="WD40"/>
    <property type="match status" value="6"/>
</dbReference>
<feature type="repeat" description="WD" evidence="5">
    <location>
        <begin position="93"/>
        <end position="136"/>
    </location>
</feature>
<feature type="repeat" description="WD" evidence="5">
    <location>
        <begin position="314"/>
        <end position="349"/>
    </location>
</feature>
<dbReference type="SUPFAM" id="SSF50978">
    <property type="entry name" value="WD40 repeat-like"/>
    <property type="match status" value="1"/>
</dbReference>
<organism evidence="7 8">
    <name type="scientific">Malassezia restricta (strain ATCC 96810 / NBRC 103918 / CBS 7877)</name>
    <name type="common">Seborrheic dermatitis infection agent</name>
    <dbReference type="NCBI Taxonomy" id="425264"/>
    <lineage>
        <taxon>Eukaryota</taxon>
        <taxon>Fungi</taxon>
        <taxon>Dikarya</taxon>
        <taxon>Basidiomycota</taxon>
        <taxon>Ustilaginomycotina</taxon>
        <taxon>Malasseziomycetes</taxon>
        <taxon>Malasseziales</taxon>
        <taxon>Malasseziaceae</taxon>
        <taxon>Malassezia</taxon>
    </lineage>
</organism>
<dbReference type="InterPro" id="IPR019775">
    <property type="entry name" value="WD40_repeat_CS"/>
</dbReference>
<keyword evidence="4" id="KW-0508">mRNA splicing</keyword>
<dbReference type="GO" id="GO:0008380">
    <property type="term" value="P:RNA splicing"/>
    <property type="evidence" value="ECO:0007669"/>
    <property type="project" value="UniProtKB-KW"/>
</dbReference>
<protein>
    <submittedName>
        <fullName evidence="7">Pre-mRNA-splicing factor cwf17</fullName>
    </submittedName>
</protein>
<name>A0A3G2S979_MALR7</name>
<feature type="repeat" description="WD" evidence="5">
    <location>
        <begin position="222"/>
        <end position="256"/>
    </location>
</feature>
<feature type="repeat" description="WD" evidence="5">
    <location>
        <begin position="272"/>
        <end position="313"/>
    </location>
</feature>
<dbReference type="GO" id="GO:0006397">
    <property type="term" value="P:mRNA processing"/>
    <property type="evidence" value="ECO:0007669"/>
    <property type="project" value="UniProtKB-KW"/>
</dbReference>
<feature type="repeat" description="WD" evidence="5">
    <location>
        <begin position="137"/>
        <end position="170"/>
    </location>
</feature>
<dbReference type="OrthoDB" id="1068471at2759"/>
<dbReference type="InterPro" id="IPR001680">
    <property type="entry name" value="WD40_rpt"/>
</dbReference>
<evidence type="ECO:0000256" key="6">
    <source>
        <dbReference type="SAM" id="MobiDB-lite"/>
    </source>
</evidence>
<keyword evidence="1 5" id="KW-0853">WD repeat</keyword>
<evidence type="ECO:0000256" key="5">
    <source>
        <dbReference type="PROSITE-ProRule" id="PRU00221"/>
    </source>
</evidence>
<dbReference type="GO" id="GO:0071013">
    <property type="term" value="C:catalytic step 2 spliceosome"/>
    <property type="evidence" value="ECO:0007669"/>
    <property type="project" value="TreeGrafter"/>
</dbReference>
<dbReference type="AlphaFoldDB" id="A0A3G2S979"/>
<evidence type="ECO:0000256" key="3">
    <source>
        <dbReference type="ARBA" id="ARBA00022737"/>
    </source>
</evidence>
<dbReference type="SMART" id="SM00320">
    <property type="entry name" value="WD40"/>
    <property type="match status" value="7"/>
</dbReference>
<reference evidence="7 8" key="1">
    <citation type="submission" date="2018-10" db="EMBL/GenBank/DDBJ databases">
        <title>Complete genome sequence of Malassezia restricta CBS 7877.</title>
        <authorList>
            <person name="Morand S.C."/>
            <person name="Bertignac M."/>
            <person name="Iltis A."/>
            <person name="Kolder I."/>
            <person name="Pirovano W."/>
            <person name="Jourdain R."/>
            <person name="Clavaud C."/>
        </authorList>
    </citation>
    <scope>NUCLEOTIDE SEQUENCE [LARGE SCALE GENOMIC DNA]</scope>
    <source>
        <strain evidence="7 8">CBS 7877</strain>
    </source>
</reference>
<dbReference type="InterPro" id="IPR015943">
    <property type="entry name" value="WD40/YVTN_repeat-like_dom_sf"/>
</dbReference>
<dbReference type="Proteomes" id="UP000269793">
    <property type="component" value="Chromosome VII"/>
</dbReference>
<dbReference type="EMBL" id="CP033154">
    <property type="protein sequence ID" value="AYO44603.1"/>
    <property type="molecule type" value="Genomic_DNA"/>
</dbReference>
<dbReference type="PROSITE" id="PS50294">
    <property type="entry name" value="WD_REPEATS_REGION"/>
    <property type="match status" value="4"/>
</dbReference>
<dbReference type="CDD" id="cd00200">
    <property type="entry name" value="WD40"/>
    <property type="match status" value="1"/>
</dbReference>
<dbReference type="GO" id="GO:0003723">
    <property type="term" value="F:RNA binding"/>
    <property type="evidence" value="ECO:0007669"/>
    <property type="project" value="TreeGrafter"/>
</dbReference>
<evidence type="ECO:0000313" key="7">
    <source>
        <dbReference type="EMBL" id="AYO44603.1"/>
    </source>
</evidence>
<feature type="repeat" description="WD" evidence="5">
    <location>
        <begin position="50"/>
        <end position="82"/>
    </location>
</feature>
<dbReference type="InterPro" id="IPR020472">
    <property type="entry name" value="WD40_PAC1"/>
</dbReference>
<dbReference type="PRINTS" id="PR00320">
    <property type="entry name" value="GPROTEINBRPT"/>
</dbReference>